<dbReference type="RefSeq" id="WP_188387150.1">
    <property type="nucleotide sequence ID" value="NZ_BMFK01000001.1"/>
</dbReference>
<dbReference type="EMBL" id="BMFK01000001">
    <property type="protein sequence ID" value="GGE60173.1"/>
    <property type="molecule type" value="Genomic_DNA"/>
</dbReference>
<evidence type="ECO:0000313" key="3">
    <source>
        <dbReference type="Proteomes" id="UP000605259"/>
    </source>
</evidence>
<dbReference type="Gene3D" id="3.40.630.30">
    <property type="match status" value="1"/>
</dbReference>
<comment type="caution">
    <text evidence="2">The sequence shown here is derived from an EMBL/GenBank/DDBJ whole genome shotgun (WGS) entry which is preliminary data.</text>
</comment>
<evidence type="ECO:0000313" key="2">
    <source>
        <dbReference type="EMBL" id="GGE60173.1"/>
    </source>
</evidence>
<dbReference type="InterPro" id="IPR000182">
    <property type="entry name" value="GNAT_dom"/>
</dbReference>
<dbReference type="Proteomes" id="UP000605259">
    <property type="component" value="Unassembled WGS sequence"/>
</dbReference>
<name>A0A917ANJ3_9BACI</name>
<evidence type="ECO:0000259" key="1">
    <source>
        <dbReference type="PROSITE" id="PS51186"/>
    </source>
</evidence>
<dbReference type="AlphaFoldDB" id="A0A917ANJ3"/>
<accession>A0A917ANJ3</accession>
<dbReference type="Pfam" id="PF00583">
    <property type="entry name" value="Acetyltransf_1"/>
    <property type="match status" value="1"/>
</dbReference>
<reference evidence="2" key="1">
    <citation type="journal article" date="2014" name="Int. J. Syst. Evol. Microbiol.">
        <title>Complete genome sequence of Corynebacterium casei LMG S-19264T (=DSM 44701T), isolated from a smear-ripened cheese.</title>
        <authorList>
            <consortium name="US DOE Joint Genome Institute (JGI-PGF)"/>
            <person name="Walter F."/>
            <person name="Albersmeier A."/>
            <person name="Kalinowski J."/>
            <person name="Ruckert C."/>
        </authorList>
    </citation>
    <scope>NUCLEOTIDE SEQUENCE</scope>
    <source>
        <strain evidence="2">CGMCC 1.12698</strain>
    </source>
</reference>
<dbReference type="GO" id="GO:0016747">
    <property type="term" value="F:acyltransferase activity, transferring groups other than amino-acyl groups"/>
    <property type="evidence" value="ECO:0007669"/>
    <property type="project" value="InterPro"/>
</dbReference>
<keyword evidence="3" id="KW-1185">Reference proteome</keyword>
<dbReference type="InterPro" id="IPR016181">
    <property type="entry name" value="Acyl_CoA_acyltransferase"/>
</dbReference>
<feature type="domain" description="N-acetyltransferase" evidence="1">
    <location>
        <begin position="1"/>
        <end position="128"/>
    </location>
</feature>
<dbReference type="PROSITE" id="PS51186">
    <property type="entry name" value="GNAT"/>
    <property type="match status" value="1"/>
</dbReference>
<reference evidence="2" key="2">
    <citation type="submission" date="2020-09" db="EMBL/GenBank/DDBJ databases">
        <authorList>
            <person name="Sun Q."/>
            <person name="Zhou Y."/>
        </authorList>
    </citation>
    <scope>NUCLEOTIDE SEQUENCE</scope>
    <source>
        <strain evidence="2">CGMCC 1.12698</strain>
    </source>
</reference>
<proteinExistence type="predicted"/>
<gene>
    <name evidence="2" type="ORF">GCM10007140_08200</name>
</gene>
<organism evidence="2 3">
    <name type="scientific">Priestia taiwanensis</name>
    <dbReference type="NCBI Taxonomy" id="1347902"/>
    <lineage>
        <taxon>Bacteria</taxon>
        <taxon>Bacillati</taxon>
        <taxon>Bacillota</taxon>
        <taxon>Bacilli</taxon>
        <taxon>Bacillales</taxon>
        <taxon>Bacillaceae</taxon>
        <taxon>Priestia</taxon>
    </lineage>
</organism>
<protein>
    <submittedName>
        <fullName evidence="2">N-acetyltransferase</fullName>
    </submittedName>
</protein>
<dbReference type="SUPFAM" id="SSF55729">
    <property type="entry name" value="Acyl-CoA N-acyltransferases (Nat)"/>
    <property type="match status" value="1"/>
</dbReference>
<dbReference type="CDD" id="cd04301">
    <property type="entry name" value="NAT_SF"/>
    <property type="match status" value="1"/>
</dbReference>
<sequence>MNHLHESVFGEAKDIFTKLETKDVFVINLAFVDYELVGYKVGYKLNQDTFYSWLGGVNPSYRGAGIASALMEAQHEYLWKKGYKVVQTKTMNRWRNMLILNIKSGFDIVHTYIDKQNEVKIVLEKKLVGYE</sequence>